<dbReference type="InterPro" id="IPR024338">
    <property type="entry name" value="MID1/Yam8"/>
</dbReference>
<dbReference type="EMBL" id="KI963943">
    <property type="protein sequence ID" value="EUC48284.1"/>
    <property type="molecule type" value="Genomic_DNA"/>
</dbReference>
<feature type="non-terminal residue" evidence="1">
    <location>
        <position position="1"/>
    </location>
</feature>
<dbReference type="OrthoDB" id="5405745at2759"/>
<dbReference type="RefSeq" id="XP_007685283.1">
    <property type="nucleotide sequence ID" value="XM_007687093.1"/>
</dbReference>
<name>W6ZL86_COCMI</name>
<accession>W6ZL86</accession>
<dbReference type="Pfam" id="PF12929">
    <property type="entry name" value="Mid1"/>
    <property type="match status" value="1"/>
</dbReference>
<evidence type="ECO:0000313" key="1">
    <source>
        <dbReference type="EMBL" id="EUC48284.1"/>
    </source>
</evidence>
<proteinExistence type="predicted"/>
<dbReference type="GeneID" id="19127155"/>
<dbReference type="HOGENOM" id="CLU_2518536_0_0_1"/>
<reference evidence="1 2" key="1">
    <citation type="journal article" date="2013" name="PLoS Genet.">
        <title>Comparative genome structure, secondary metabolite, and effector coding capacity across Cochliobolus pathogens.</title>
        <authorList>
            <person name="Condon B.J."/>
            <person name="Leng Y."/>
            <person name="Wu D."/>
            <person name="Bushley K.E."/>
            <person name="Ohm R.A."/>
            <person name="Otillar R."/>
            <person name="Martin J."/>
            <person name="Schackwitz W."/>
            <person name="Grimwood J."/>
            <person name="MohdZainudin N."/>
            <person name="Xue C."/>
            <person name="Wang R."/>
            <person name="Manning V.A."/>
            <person name="Dhillon B."/>
            <person name="Tu Z.J."/>
            <person name="Steffenson B.J."/>
            <person name="Salamov A."/>
            <person name="Sun H."/>
            <person name="Lowry S."/>
            <person name="LaButti K."/>
            <person name="Han J."/>
            <person name="Copeland A."/>
            <person name="Lindquist E."/>
            <person name="Barry K."/>
            <person name="Schmutz J."/>
            <person name="Baker S.E."/>
            <person name="Ciuffetti L.M."/>
            <person name="Grigoriev I.V."/>
            <person name="Zhong S."/>
            <person name="Turgeon B.G."/>
        </authorList>
    </citation>
    <scope>NUCLEOTIDE SEQUENCE [LARGE SCALE GENOMIC DNA]</scope>
    <source>
        <strain evidence="1 2">ATCC 44560</strain>
    </source>
</reference>
<sequence length="85" mass="9848">LVYMCNDHVKVYRSWLYIVLILRCDDKTVNNSSLGPRKTKTHFANGSLPDIIPDFKDCAAFARSRNLLIEVMIWPTPYKEIKSCL</sequence>
<dbReference type="GO" id="GO:0098703">
    <property type="term" value="P:calcium ion import across plasma membrane"/>
    <property type="evidence" value="ECO:0007669"/>
    <property type="project" value="InterPro"/>
</dbReference>
<organism evidence="1 2">
    <name type="scientific">Bipolaris oryzae ATCC 44560</name>
    <dbReference type="NCBI Taxonomy" id="930090"/>
    <lineage>
        <taxon>Eukaryota</taxon>
        <taxon>Fungi</taxon>
        <taxon>Dikarya</taxon>
        <taxon>Ascomycota</taxon>
        <taxon>Pezizomycotina</taxon>
        <taxon>Dothideomycetes</taxon>
        <taxon>Pleosporomycetidae</taxon>
        <taxon>Pleosporales</taxon>
        <taxon>Pleosporineae</taxon>
        <taxon>Pleosporaceae</taxon>
        <taxon>Bipolaris</taxon>
    </lineage>
</organism>
<protein>
    <submittedName>
        <fullName evidence="1">Uncharacterized protein</fullName>
    </submittedName>
</protein>
<evidence type="ECO:0000313" key="2">
    <source>
        <dbReference type="Proteomes" id="UP000054032"/>
    </source>
</evidence>
<dbReference type="KEGG" id="bor:COCMIDRAFT_87907"/>
<dbReference type="GO" id="GO:0005262">
    <property type="term" value="F:calcium channel activity"/>
    <property type="evidence" value="ECO:0007669"/>
    <property type="project" value="InterPro"/>
</dbReference>
<dbReference type="STRING" id="930090.W6ZL86"/>
<dbReference type="Proteomes" id="UP000054032">
    <property type="component" value="Unassembled WGS sequence"/>
</dbReference>
<dbReference type="AlphaFoldDB" id="W6ZL86"/>
<keyword evidence="2" id="KW-1185">Reference proteome</keyword>
<gene>
    <name evidence="1" type="ORF">COCMIDRAFT_87907</name>
</gene>